<dbReference type="EMBL" id="SGJD01002323">
    <property type="protein sequence ID" value="KAB0395920.1"/>
    <property type="molecule type" value="Genomic_DNA"/>
</dbReference>
<reference evidence="1 2" key="1">
    <citation type="journal article" date="2019" name="PLoS ONE">
        <title>Genomic analyses reveal an absence of contemporary introgressive admixture between fin whales and blue whales, despite known hybrids.</title>
        <authorList>
            <person name="Westbury M.V."/>
            <person name="Petersen B."/>
            <person name="Lorenzen E.D."/>
        </authorList>
    </citation>
    <scope>NUCLEOTIDE SEQUENCE [LARGE SCALE GENOMIC DNA]</scope>
    <source>
        <strain evidence="1">FinWhale-01</strain>
    </source>
</reference>
<sequence length="116" mass="12993">MDECPGDSSVSASPRGPPWCPRRLRFGLRPSNSLLPQPLFTLCCLFVRRAPRHRKRRFPERPELETLSSSVFDIFRGKRCVKTLHCPGLRTGPLGRSLLSLAAATPCPLKEVLVNI</sequence>
<organism evidence="1 2">
    <name type="scientific">Balaenoptera physalus</name>
    <name type="common">Fin whale</name>
    <name type="synonym">Balaena physalus</name>
    <dbReference type="NCBI Taxonomy" id="9770"/>
    <lineage>
        <taxon>Eukaryota</taxon>
        <taxon>Metazoa</taxon>
        <taxon>Chordata</taxon>
        <taxon>Craniata</taxon>
        <taxon>Vertebrata</taxon>
        <taxon>Euteleostomi</taxon>
        <taxon>Mammalia</taxon>
        <taxon>Eutheria</taxon>
        <taxon>Laurasiatheria</taxon>
        <taxon>Artiodactyla</taxon>
        <taxon>Whippomorpha</taxon>
        <taxon>Cetacea</taxon>
        <taxon>Mysticeti</taxon>
        <taxon>Balaenopteridae</taxon>
        <taxon>Balaenoptera</taxon>
    </lineage>
</organism>
<keyword evidence="2" id="KW-1185">Reference proteome</keyword>
<evidence type="ECO:0000313" key="1">
    <source>
        <dbReference type="EMBL" id="KAB0395920.1"/>
    </source>
</evidence>
<dbReference type="AlphaFoldDB" id="A0A643C753"/>
<evidence type="ECO:0000313" key="2">
    <source>
        <dbReference type="Proteomes" id="UP000437017"/>
    </source>
</evidence>
<dbReference type="Proteomes" id="UP000437017">
    <property type="component" value="Unassembled WGS sequence"/>
</dbReference>
<comment type="caution">
    <text evidence="1">The sequence shown here is derived from an EMBL/GenBank/DDBJ whole genome shotgun (WGS) entry which is preliminary data.</text>
</comment>
<proteinExistence type="predicted"/>
<name>A0A643C753_BALPH</name>
<protein>
    <submittedName>
        <fullName evidence="1">Uncharacterized protein</fullName>
    </submittedName>
</protein>
<gene>
    <name evidence="1" type="ORF">E2I00_016705</name>
</gene>
<accession>A0A643C753</accession>